<dbReference type="CDD" id="cd22368">
    <property type="entry name" value="YaeQ-like"/>
    <property type="match status" value="1"/>
</dbReference>
<dbReference type="InterPro" id="IPR009822">
    <property type="entry name" value="YaeQ"/>
</dbReference>
<evidence type="ECO:0000313" key="1">
    <source>
        <dbReference type="EMBL" id="KGD60072.1"/>
    </source>
</evidence>
<name>A0ABR4W9R8_9GAMM</name>
<dbReference type="PANTHER" id="PTHR38784:SF1">
    <property type="entry name" value="SUCROSE PHOSPHORYLASE"/>
    <property type="match status" value="1"/>
</dbReference>
<dbReference type="PANTHER" id="PTHR38784">
    <property type="entry name" value="SUCROSE PHOSPHORYLASE"/>
    <property type="match status" value="1"/>
</dbReference>
<dbReference type="InterPro" id="IPR011335">
    <property type="entry name" value="Restrct_endonuc-II-like"/>
</dbReference>
<dbReference type="Pfam" id="PF07152">
    <property type="entry name" value="YaeQ"/>
    <property type="match status" value="1"/>
</dbReference>
<dbReference type="Gene3D" id="3.10.640.10">
    <property type="entry name" value="Restriction endonuclease-like alpha-beta roll domain"/>
    <property type="match status" value="1"/>
</dbReference>
<dbReference type="RefSeq" id="WP_035249730.1">
    <property type="nucleotide sequence ID" value="NZ_ARXU01000014.1"/>
</dbReference>
<evidence type="ECO:0008006" key="3">
    <source>
        <dbReference type="Google" id="ProtNLM"/>
    </source>
</evidence>
<keyword evidence="2" id="KW-1185">Reference proteome</keyword>
<dbReference type="PIRSF" id="PIRSF011484">
    <property type="entry name" value="YaeQ"/>
    <property type="match status" value="1"/>
</dbReference>
<gene>
    <name evidence="1" type="ORF">T9A_02830</name>
</gene>
<dbReference type="Proteomes" id="UP000029443">
    <property type="component" value="Unassembled WGS sequence"/>
</dbReference>
<accession>A0ABR4W9R8</accession>
<dbReference type="EMBL" id="ARXU01000014">
    <property type="protein sequence ID" value="KGD60072.1"/>
    <property type="molecule type" value="Genomic_DNA"/>
</dbReference>
<dbReference type="InterPro" id="IPR038590">
    <property type="entry name" value="YaeQ_sf"/>
</dbReference>
<organism evidence="1 2">
    <name type="scientific">Alcanivorax jadensis T9</name>
    <dbReference type="NCBI Taxonomy" id="1177181"/>
    <lineage>
        <taxon>Bacteria</taxon>
        <taxon>Pseudomonadati</taxon>
        <taxon>Pseudomonadota</taxon>
        <taxon>Gammaproteobacteria</taxon>
        <taxon>Oceanospirillales</taxon>
        <taxon>Alcanivoracaceae</taxon>
        <taxon>Alcanivorax</taxon>
    </lineage>
</organism>
<evidence type="ECO:0000313" key="2">
    <source>
        <dbReference type="Proteomes" id="UP000029443"/>
    </source>
</evidence>
<dbReference type="SMART" id="SM01322">
    <property type="entry name" value="YaeQ"/>
    <property type="match status" value="1"/>
</dbReference>
<protein>
    <recommendedName>
        <fullName evidence="3">YaeQ family protein</fullName>
    </recommendedName>
</protein>
<reference evidence="1 2" key="1">
    <citation type="submission" date="2012-09" db="EMBL/GenBank/DDBJ databases">
        <title>Genome Sequence of alkane-degrading Bacterium Alcanivorax jadensis T9.</title>
        <authorList>
            <person name="Lai Q."/>
            <person name="Shao Z."/>
        </authorList>
    </citation>
    <scope>NUCLEOTIDE SEQUENCE [LARGE SCALE GENOMIC DNA]</scope>
    <source>
        <strain evidence="1 2">T9</strain>
    </source>
</reference>
<comment type="caution">
    <text evidence="1">The sequence shown here is derived from an EMBL/GenBank/DDBJ whole genome shotgun (WGS) entry which is preliminary data.</text>
</comment>
<dbReference type="SUPFAM" id="SSF52980">
    <property type="entry name" value="Restriction endonuclease-like"/>
    <property type="match status" value="1"/>
</dbReference>
<sequence>MALTATIYKAELTVSDMDRDYYATHNLTVALHPSETPSRMMLRLLAFALNAHEALAFTRGLSSTDEPDLWQRNPDDTLEHWIELGMPDEKRLRKACGLARHVTLYTYGARAPQVWWESMKNKVTRFSNLHIVHVDPDSEATLEPLMQRTMQLQCMIQDGQIWFGSTEQSMEMGLTTWFGASPHH</sequence>
<proteinExistence type="predicted"/>